<gene>
    <name evidence="2" type="ORF">ACFSTG_10405</name>
</gene>
<feature type="domain" description="TonB C-terminal" evidence="1">
    <location>
        <begin position="5"/>
        <end position="63"/>
    </location>
</feature>
<evidence type="ECO:0000259" key="1">
    <source>
        <dbReference type="Pfam" id="PF03544"/>
    </source>
</evidence>
<reference evidence="3" key="1">
    <citation type="journal article" date="2019" name="Int. J. Syst. Evol. Microbiol.">
        <title>The Global Catalogue of Microorganisms (GCM) 10K type strain sequencing project: providing services to taxonomists for standard genome sequencing and annotation.</title>
        <authorList>
            <consortium name="The Broad Institute Genomics Platform"/>
            <consortium name="The Broad Institute Genome Sequencing Center for Infectious Disease"/>
            <person name="Wu L."/>
            <person name="Ma J."/>
        </authorList>
    </citation>
    <scope>NUCLEOTIDE SEQUENCE [LARGE SCALE GENOMIC DNA]</scope>
    <source>
        <strain evidence="3">KCTC 42585</strain>
    </source>
</reference>
<keyword evidence="3" id="KW-1185">Reference proteome</keyword>
<sequence>MNRIYVVFKINPKGDVVEIMARGPYKRLEEEAIRVVSLLPKMIPGRQRDKPVAVKYSLPIMYEVREHIYNFNYPFSPPENFPGIYSCDTSKKTGNL</sequence>
<evidence type="ECO:0000313" key="2">
    <source>
        <dbReference type="EMBL" id="MFD2518305.1"/>
    </source>
</evidence>
<proteinExistence type="predicted"/>
<dbReference type="EMBL" id="JBHULT010000009">
    <property type="protein sequence ID" value="MFD2518305.1"/>
    <property type="molecule type" value="Genomic_DNA"/>
</dbReference>
<name>A0ABW5J038_9FLAO</name>
<comment type="caution">
    <text evidence="2">The sequence shown here is derived from an EMBL/GenBank/DDBJ whole genome shotgun (WGS) entry which is preliminary data.</text>
</comment>
<dbReference type="Pfam" id="PF03544">
    <property type="entry name" value="TonB_C"/>
    <property type="match status" value="1"/>
</dbReference>
<dbReference type="InterPro" id="IPR037682">
    <property type="entry name" value="TonB_C"/>
</dbReference>
<accession>A0ABW5J038</accession>
<dbReference type="SUPFAM" id="SSF74653">
    <property type="entry name" value="TolA/TonB C-terminal domain"/>
    <property type="match status" value="1"/>
</dbReference>
<dbReference type="RefSeq" id="WP_380752168.1">
    <property type="nucleotide sequence ID" value="NZ_JBHULT010000009.1"/>
</dbReference>
<organism evidence="2 3">
    <name type="scientific">Salinimicrobium flavum</name>
    <dbReference type="NCBI Taxonomy" id="1737065"/>
    <lineage>
        <taxon>Bacteria</taxon>
        <taxon>Pseudomonadati</taxon>
        <taxon>Bacteroidota</taxon>
        <taxon>Flavobacteriia</taxon>
        <taxon>Flavobacteriales</taxon>
        <taxon>Flavobacteriaceae</taxon>
        <taxon>Salinimicrobium</taxon>
    </lineage>
</organism>
<protein>
    <submittedName>
        <fullName evidence="2">Energy transducer TonB</fullName>
    </submittedName>
</protein>
<dbReference type="Proteomes" id="UP001597468">
    <property type="component" value="Unassembled WGS sequence"/>
</dbReference>
<dbReference type="Gene3D" id="3.30.1150.10">
    <property type="match status" value="1"/>
</dbReference>
<evidence type="ECO:0000313" key="3">
    <source>
        <dbReference type="Proteomes" id="UP001597468"/>
    </source>
</evidence>